<evidence type="ECO:0000313" key="2">
    <source>
        <dbReference type="EMBL" id="AQS22457.1"/>
    </source>
</evidence>
<feature type="compositionally biased region" description="Pro residues" evidence="1">
    <location>
        <begin position="226"/>
        <end position="238"/>
    </location>
</feature>
<sequence length="415" mass="43662">MSFAASVQQAMAALQRGRALFGEPQPSAAETVTQASSPLSAGSDRSSLAATQMRPETGLLGTQYGLFAGQSQAQLAHFTKTDTAMASQIAQASEQNESGRDRSQAVVDVARHDVATMGPLTGTPQGKVALLRALRGHVGTQDALVREQQQNSAQTASNIRALGYGTPKDSPTAPGGPDDTIIGPHDGPRTETVDSHTGAGLPQPAVDPRNPFVGDERFGQWVDVVPPPYTGDTPPPPWTGHRDFPPETMGPGQPKGPAGPSGFYTPGGRPWADDNAPPMADVQEQYAFRMSGQDYTPYTRMVNGHQQQWVQSTYDAREWTRVNINGPAWAGKDPNPLTGELGGTTSGGLGGISPPAYMHDWRPISVNEIARMSALNPAVTYYVPNGCGGQLTFEGGVPHGGVTPPPTLPSMIAAP</sequence>
<name>A0A1S6GKR3_9MYCO</name>
<accession>A0A1S6GKR3</accession>
<feature type="region of interest" description="Disordered" evidence="1">
    <location>
        <begin position="22"/>
        <end position="49"/>
    </location>
</feature>
<proteinExistence type="predicted"/>
<gene>
    <name evidence="2" type="ORF">pCBMA213_2_00093</name>
</gene>
<organism evidence="2">
    <name type="scientific">Mycolicibacterium sp. CBMA 213</name>
    <dbReference type="NCBI Taxonomy" id="1968788"/>
    <lineage>
        <taxon>Bacteria</taxon>
        <taxon>Bacillati</taxon>
        <taxon>Actinomycetota</taxon>
        <taxon>Actinomycetes</taxon>
        <taxon>Mycobacteriales</taxon>
        <taxon>Mycobacteriaceae</taxon>
        <taxon>Mycolicibacterium</taxon>
    </lineage>
</organism>
<feature type="region of interest" description="Disordered" evidence="1">
    <location>
        <begin position="161"/>
        <end position="211"/>
    </location>
</feature>
<feature type="compositionally biased region" description="Polar residues" evidence="1">
    <location>
        <begin position="28"/>
        <end position="49"/>
    </location>
</feature>
<geneLocation type="plasmid" evidence="2">
    <name>pCBMA213_2</name>
</geneLocation>
<dbReference type="EMBL" id="KY349138">
    <property type="protein sequence ID" value="AQS22457.1"/>
    <property type="molecule type" value="Genomic_DNA"/>
</dbReference>
<dbReference type="RefSeq" id="WP_155909787.1">
    <property type="nucleotide sequence ID" value="NZ_KY349138.1"/>
</dbReference>
<keyword evidence="2" id="KW-0614">Plasmid</keyword>
<feature type="region of interest" description="Disordered" evidence="1">
    <location>
        <begin position="226"/>
        <end position="274"/>
    </location>
</feature>
<dbReference type="AlphaFoldDB" id="A0A1S6GKR3"/>
<protein>
    <recommendedName>
        <fullName evidence="3">DUF4226 domain-containing protein</fullName>
    </recommendedName>
</protein>
<reference evidence="2" key="1">
    <citation type="submission" date="2016-12" db="EMBL/GenBank/DDBJ databases">
        <title>Complete plasmid sequence carrying type IV-like and type VII secretion systems from an atypical mycobacteria strain.</title>
        <authorList>
            <person name="Morgado S."/>
            <person name="Marin M."/>
            <person name="Fonseca E."/>
            <person name="Freitas F."/>
            <person name="Vicente A.C."/>
        </authorList>
    </citation>
    <scope>NUCLEOTIDE SEQUENCE</scope>
    <source>
        <strain evidence="2">CBMA 213</strain>
        <plasmid evidence="2">pCBMA213_2</plasmid>
    </source>
</reference>
<evidence type="ECO:0008006" key="3">
    <source>
        <dbReference type="Google" id="ProtNLM"/>
    </source>
</evidence>
<evidence type="ECO:0000256" key="1">
    <source>
        <dbReference type="SAM" id="MobiDB-lite"/>
    </source>
</evidence>